<comment type="caution">
    <text evidence="3">The sequence shown here is derived from an EMBL/GenBank/DDBJ whole genome shotgun (WGS) entry which is preliminary data.</text>
</comment>
<dbReference type="PANTHER" id="PTHR46890">
    <property type="entry name" value="NON-LTR RETROLELEMENT REVERSE TRANSCRIPTASE-LIKE PROTEIN-RELATED"/>
    <property type="match status" value="1"/>
</dbReference>
<organism evidence="3 4">
    <name type="scientific">Sesamum angolense</name>
    <dbReference type="NCBI Taxonomy" id="2727404"/>
    <lineage>
        <taxon>Eukaryota</taxon>
        <taxon>Viridiplantae</taxon>
        <taxon>Streptophyta</taxon>
        <taxon>Embryophyta</taxon>
        <taxon>Tracheophyta</taxon>
        <taxon>Spermatophyta</taxon>
        <taxon>Magnoliopsida</taxon>
        <taxon>eudicotyledons</taxon>
        <taxon>Gunneridae</taxon>
        <taxon>Pentapetalae</taxon>
        <taxon>asterids</taxon>
        <taxon>lamiids</taxon>
        <taxon>Lamiales</taxon>
        <taxon>Pedaliaceae</taxon>
        <taxon>Sesamum</taxon>
    </lineage>
</organism>
<dbReference type="InterPro" id="IPR000477">
    <property type="entry name" value="RT_dom"/>
</dbReference>
<accession>A0AAE2C088</accession>
<dbReference type="AlphaFoldDB" id="A0AAE2C088"/>
<evidence type="ECO:0000259" key="1">
    <source>
        <dbReference type="Pfam" id="PF00078"/>
    </source>
</evidence>
<gene>
    <name evidence="3" type="ORF">Sango_0794200</name>
</gene>
<dbReference type="Pfam" id="PF13966">
    <property type="entry name" value="zf-RVT"/>
    <property type="match status" value="1"/>
</dbReference>
<dbReference type="Proteomes" id="UP001289374">
    <property type="component" value="Unassembled WGS sequence"/>
</dbReference>
<dbReference type="InterPro" id="IPR052343">
    <property type="entry name" value="Retrotransposon-Effector_Assoc"/>
</dbReference>
<proteinExistence type="predicted"/>
<dbReference type="InterPro" id="IPR026960">
    <property type="entry name" value="RVT-Znf"/>
</dbReference>
<feature type="domain" description="Reverse transcriptase" evidence="1">
    <location>
        <begin position="364"/>
        <end position="456"/>
    </location>
</feature>
<feature type="domain" description="Reverse transcriptase" evidence="1">
    <location>
        <begin position="275"/>
        <end position="362"/>
    </location>
</feature>
<dbReference type="Pfam" id="PF00078">
    <property type="entry name" value="RVT_1"/>
    <property type="match status" value="2"/>
</dbReference>
<evidence type="ECO:0000313" key="3">
    <source>
        <dbReference type="EMBL" id="KAK4404256.1"/>
    </source>
</evidence>
<evidence type="ECO:0000313" key="4">
    <source>
        <dbReference type="Proteomes" id="UP001289374"/>
    </source>
</evidence>
<keyword evidence="4" id="KW-1185">Reference proteome</keyword>
<evidence type="ECO:0000259" key="2">
    <source>
        <dbReference type="Pfam" id="PF13966"/>
    </source>
</evidence>
<reference evidence="3" key="2">
    <citation type="journal article" date="2024" name="Plant">
        <title>Genomic evolution and insights into agronomic trait innovations of Sesamum species.</title>
        <authorList>
            <person name="Miao H."/>
            <person name="Wang L."/>
            <person name="Qu L."/>
            <person name="Liu H."/>
            <person name="Sun Y."/>
            <person name="Le M."/>
            <person name="Wang Q."/>
            <person name="Wei S."/>
            <person name="Zheng Y."/>
            <person name="Lin W."/>
            <person name="Duan Y."/>
            <person name="Cao H."/>
            <person name="Xiong S."/>
            <person name="Wang X."/>
            <person name="Wei L."/>
            <person name="Li C."/>
            <person name="Ma Q."/>
            <person name="Ju M."/>
            <person name="Zhao R."/>
            <person name="Li G."/>
            <person name="Mu C."/>
            <person name="Tian Q."/>
            <person name="Mei H."/>
            <person name="Zhang T."/>
            <person name="Gao T."/>
            <person name="Zhang H."/>
        </authorList>
    </citation>
    <scope>NUCLEOTIDE SEQUENCE</scope>
    <source>
        <strain evidence="3">K16</strain>
    </source>
</reference>
<sequence>MWEKLLELGQSLSMPWLVLSNFNYVKSPVEKQLGVPLTRLDQVLLNNDWLEAGLHCATHFNPTGCFSDYFSSIVSIFYRPATEPKPFRFFNILHYSHTSVKAKEADIALQDVRNHVESNPGDAAVRDSLGDFRKKTVFLPEAERHFYYQKAKIHFLKQGDQNTKFFHDMVKRNAARNSILAVTKSDDDDVFEWRLVLSLELALDLCRAITPAKVKLAVFQFSNNKVPGPGGYTSCFFKKAWNIVSDLVCKTVMDFFRSGQMLRQLNHTIIALVPKSEHSTSVADYRSISCCNVIYKVITKIIANRLSPPLEHLIECSQTTFVGGRNITYNIFLAHKIVGQYSKKRISPRCTISVDLHKAFDSGKKGLRQGDPISPALFLLCMEFFSHMIKRNTLNSNFNFHPKCEKLMITHLFFTDNLMMFSLGDLSFIHILMKCLQEFRDVSGLAVNTSKSSIFTAGIQNDVLDGILARMEFARGNMLVRYLRIPVAAKRLLITDYLLLVDQIVGCIGKWTTRVFLWKSKRAPVAWEEIFHPKEEGGLGILHIQSSNIALLARVLWNIHRKTAISWVKWINVVYLRGTSLWYWQLKKGDSPLIQRLADIKDRVVTAFGSLEAAVQRIVEWSNNKGLETSKAYEYFRPKLTRQPWKAAICKAFIPPKYSFILWLGLWESLQICDRLVFLQEESLCSLCINMAKHHPTNVNPSQCGQVAQEREDWILCAE</sequence>
<dbReference type="PANTHER" id="PTHR46890:SF48">
    <property type="entry name" value="RNA-DIRECTED DNA POLYMERASE"/>
    <property type="match status" value="1"/>
</dbReference>
<dbReference type="CDD" id="cd01650">
    <property type="entry name" value="RT_nLTR_like"/>
    <property type="match status" value="1"/>
</dbReference>
<dbReference type="EMBL" id="JACGWL010000004">
    <property type="protein sequence ID" value="KAK4404256.1"/>
    <property type="molecule type" value="Genomic_DNA"/>
</dbReference>
<protein>
    <recommendedName>
        <fullName evidence="5">Reverse transcriptase domain-containing protein</fullName>
    </recommendedName>
</protein>
<reference evidence="3" key="1">
    <citation type="submission" date="2020-06" db="EMBL/GenBank/DDBJ databases">
        <authorList>
            <person name="Li T."/>
            <person name="Hu X."/>
            <person name="Zhang T."/>
            <person name="Song X."/>
            <person name="Zhang H."/>
            <person name="Dai N."/>
            <person name="Sheng W."/>
            <person name="Hou X."/>
            <person name="Wei L."/>
        </authorList>
    </citation>
    <scope>NUCLEOTIDE SEQUENCE</scope>
    <source>
        <strain evidence="3">K16</strain>
        <tissue evidence="3">Leaf</tissue>
    </source>
</reference>
<feature type="domain" description="Reverse transcriptase zinc-binding" evidence="2">
    <location>
        <begin position="629"/>
        <end position="690"/>
    </location>
</feature>
<name>A0AAE2C088_9LAMI</name>
<evidence type="ECO:0008006" key="5">
    <source>
        <dbReference type="Google" id="ProtNLM"/>
    </source>
</evidence>